<keyword evidence="6" id="KW-1185">Reference proteome</keyword>
<dbReference type="SMART" id="SM00174">
    <property type="entry name" value="RHO"/>
    <property type="match status" value="1"/>
</dbReference>
<sequence length="323" mass="36238">MSSPKGGSLTALTKLSGLYRARPVRMLVLGQSGVGKSALVVRYLTRRFIGEYSAHQEHLYQHTADFASSQVTLEILDSAGDEKDGDRHEANIRWADVFLLVYSVTDRCSFDDCSRAKFLINYNKRRRKITGNATKDPREEAPVLLVANKKDLPGDRMVTTDEGIRRSRDIGCRAFHEISARESIDEVQEVFTNAIRLVRQEHKTPRLRRAASEVHDPLSDVGRVTTHVSHLDGLDNLLDSLTNFRFCKSSHGDDRGSGGRTKLSPEEGEVLPATPFRTRACTDGLLHKGKFQKRTMERSQRGAGYRERNLSIAMKGESCSSFQ</sequence>
<evidence type="ECO:0000256" key="1">
    <source>
        <dbReference type="ARBA" id="ARBA00008344"/>
    </source>
</evidence>
<dbReference type="SMART" id="SM00173">
    <property type="entry name" value="RAS"/>
    <property type="match status" value="1"/>
</dbReference>
<comment type="catalytic activity">
    <reaction evidence="4">
        <text>GTP + H2O = GDP + phosphate + H(+)</text>
        <dbReference type="Rhea" id="RHEA:19669"/>
        <dbReference type="ChEBI" id="CHEBI:15377"/>
        <dbReference type="ChEBI" id="CHEBI:15378"/>
        <dbReference type="ChEBI" id="CHEBI:37565"/>
        <dbReference type="ChEBI" id="CHEBI:43474"/>
        <dbReference type="ChEBI" id="CHEBI:58189"/>
        <dbReference type="EC" id="3.6.5.2"/>
    </reaction>
</comment>
<evidence type="ECO:0000256" key="5">
    <source>
        <dbReference type="SAM" id="MobiDB-lite"/>
    </source>
</evidence>
<proteinExistence type="inferred from homology"/>
<dbReference type="SMART" id="SM00175">
    <property type="entry name" value="RAB"/>
    <property type="match status" value="1"/>
</dbReference>
<dbReference type="Proteomes" id="UP000694843">
    <property type="component" value="Unplaced"/>
</dbReference>
<dbReference type="OrthoDB" id="18798at2759"/>
<protein>
    <recommendedName>
        <fullName evidence="2">small monomeric GTPase</fullName>
        <ecNumber evidence="2">3.6.5.2</ecNumber>
    </recommendedName>
</protein>
<keyword evidence="3" id="KW-0378">Hydrolase</keyword>
<dbReference type="GeneID" id="108681362"/>
<dbReference type="Pfam" id="PF00071">
    <property type="entry name" value="Ras"/>
    <property type="match status" value="1"/>
</dbReference>
<dbReference type="PROSITE" id="PS51419">
    <property type="entry name" value="RAB"/>
    <property type="match status" value="1"/>
</dbReference>
<organism evidence="6 7">
    <name type="scientific">Hyalella azteca</name>
    <name type="common">Amphipod</name>
    <dbReference type="NCBI Taxonomy" id="294128"/>
    <lineage>
        <taxon>Eukaryota</taxon>
        <taxon>Metazoa</taxon>
        <taxon>Ecdysozoa</taxon>
        <taxon>Arthropoda</taxon>
        <taxon>Crustacea</taxon>
        <taxon>Multicrustacea</taxon>
        <taxon>Malacostraca</taxon>
        <taxon>Eumalacostraca</taxon>
        <taxon>Peracarida</taxon>
        <taxon>Amphipoda</taxon>
        <taxon>Senticaudata</taxon>
        <taxon>Talitrida</taxon>
        <taxon>Talitroidea</taxon>
        <taxon>Hyalellidae</taxon>
        <taxon>Hyalella</taxon>
    </lineage>
</organism>
<feature type="region of interest" description="Disordered" evidence="5">
    <location>
        <begin position="249"/>
        <end position="268"/>
    </location>
</feature>
<evidence type="ECO:0000313" key="7">
    <source>
        <dbReference type="RefSeq" id="XP_018025868.1"/>
    </source>
</evidence>
<dbReference type="PROSITE" id="PS51421">
    <property type="entry name" value="RAS"/>
    <property type="match status" value="1"/>
</dbReference>
<dbReference type="PRINTS" id="PR00449">
    <property type="entry name" value="RASTRNSFRMNG"/>
</dbReference>
<dbReference type="KEGG" id="hazt:108681362"/>
<dbReference type="InterPro" id="IPR001806">
    <property type="entry name" value="Small_GTPase"/>
</dbReference>
<dbReference type="AlphaFoldDB" id="A0A8B7PI81"/>
<dbReference type="GO" id="GO:0003925">
    <property type="term" value="F:G protein activity"/>
    <property type="evidence" value="ECO:0007669"/>
    <property type="project" value="UniProtKB-EC"/>
</dbReference>
<dbReference type="SUPFAM" id="SSF52540">
    <property type="entry name" value="P-loop containing nucleoside triphosphate hydrolases"/>
    <property type="match status" value="1"/>
</dbReference>
<comment type="similarity">
    <text evidence="1">Belongs to the small GTPase superfamily. Ras family.</text>
</comment>
<dbReference type="InterPro" id="IPR027417">
    <property type="entry name" value="P-loop_NTPase"/>
</dbReference>
<dbReference type="PANTHER" id="PTHR45704">
    <property type="entry name" value="RAS-LIKE FAMILY MEMBER 11"/>
    <property type="match status" value="1"/>
</dbReference>
<evidence type="ECO:0000256" key="3">
    <source>
        <dbReference type="ARBA" id="ARBA00022801"/>
    </source>
</evidence>
<evidence type="ECO:0000313" key="6">
    <source>
        <dbReference type="Proteomes" id="UP000694843"/>
    </source>
</evidence>
<evidence type="ECO:0000256" key="4">
    <source>
        <dbReference type="ARBA" id="ARBA00048098"/>
    </source>
</evidence>
<name>A0A8B7PI81_HYAAZ</name>
<dbReference type="GO" id="GO:0005525">
    <property type="term" value="F:GTP binding"/>
    <property type="evidence" value="ECO:0007669"/>
    <property type="project" value="InterPro"/>
</dbReference>
<gene>
    <name evidence="7" type="primary">LOC108681362</name>
</gene>
<evidence type="ECO:0000256" key="2">
    <source>
        <dbReference type="ARBA" id="ARBA00011984"/>
    </source>
</evidence>
<dbReference type="EC" id="3.6.5.2" evidence="2"/>
<dbReference type="RefSeq" id="XP_018025868.1">
    <property type="nucleotide sequence ID" value="XM_018170379.2"/>
</dbReference>
<reference evidence="7" key="1">
    <citation type="submission" date="2025-08" db="UniProtKB">
        <authorList>
            <consortium name="RefSeq"/>
        </authorList>
    </citation>
    <scope>IDENTIFICATION</scope>
    <source>
        <tissue evidence="7">Whole organism</tissue>
    </source>
</reference>
<dbReference type="Gene3D" id="3.40.50.300">
    <property type="entry name" value="P-loop containing nucleotide triphosphate hydrolases"/>
    <property type="match status" value="1"/>
</dbReference>
<accession>A0A8B7PI81</accession>
<dbReference type="InterPro" id="IPR051065">
    <property type="entry name" value="Ras-related_GTPase"/>
</dbReference>